<comment type="caution">
    <text evidence="1">The sequence shown here is derived from an EMBL/GenBank/DDBJ whole genome shotgun (WGS) entry which is preliminary data.</text>
</comment>
<reference evidence="1 2" key="1">
    <citation type="journal article" date="2021" name="Nat. Commun.">
        <title>Genetic determinants of endophytism in the Arabidopsis root mycobiome.</title>
        <authorList>
            <person name="Mesny F."/>
            <person name="Miyauchi S."/>
            <person name="Thiergart T."/>
            <person name="Pickel B."/>
            <person name="Atanasova L."/>
            <person name="Karlsson M."/>
            <person name="Huettel B."/>
            <person name="Barry K.W."/>
            <person name="Haridas S."/>
            <person name="Chen C."/>
            <person name="Bauer D."/>
            <person name="Andreopoulos W."/>
            <person name="Pangilinan J."/>
            <person name="LaButti K."/>
            <person name="Riley R."/>
            <person name="Lipzen A."/>
            <person name="Clum A."/>
            <person name="Drula E."/>
            <person name="Henrissat B."/>
            <person name="Kohler A."/>
            <person name="Grigoriev I.V."/>
            <person name="Martin F.M."/>
            <person name="Hacquard S."/>
        </authorList>
    </citation>
    <scope>NUCLEOTIDE SEQUENCE [LARGE SCALE GENOMIC DNA]</scope>
    <source>
        <strain evidence="1 2">MPI-SDFR-AT-0079</strain>
    </source>
</reference>
<evidence type="ECO:0000313" key="1">
    <source>
        <dbReference type="EMBL" id="KAH6651414.1"/>
    </source>
</evidence>
<protein>
    <submittedName>
        <fullName evidence="1">Uncharacterized protein</fullName>
    </submittedName>
</protein>
<accession>A0ACB7PUA9</accession>
<gene>
    <name evidence="1" type="ORF">F5144DRAFT_589646</name>
</gene>
<organism evidence="1 2">
    <name type="scientific">Chaetomium tenue</name>
    <dbReference type="NCBI Taxonomy" id="1854479"/>
    <lineage>
        <taxon>Eukaryota</taxon>
        <taxon>Fungi</taxon>
        <taxon>Dikarya</taxon>
        <taxon>Ascomycota</taxon>
        <taxon>Pezizomycotina</taxon>
        <taxon>Sordariomycetes</taxon>
        <taxon>Sordariomycetidae</taxon>
        <taxon>Sordariales</taxon>
        <taxon>Chaetomiaceae</taxon>
        <taxon>Chaetomium</taxon>
    </lineage>
</organism>
<dbReference type="Proteomes" id="UP000724584">
    <property type="component" value="Unassembled WGS sequence"/>
</dbReference>
<proteinExistence type="predicted"/>
<keyword evidence="2" id="KW-1185">Reference proteome</keyword>
<name>A0ACB7PUA9_9PEZI</name>
<sequence length="551" mass="61669">MLITRTECYCRAFLSARLLTLLPHGEPTLAKRLVVLGDETRPICGNCQKSNRNCRQAEHEEVPIRFHDMRRHAHAPRSKSKTPGSSSNTSGSSPSSLTQHEDRHDHRLREEQANAMGDGRTLGQVVASQPFTGAPMISIAQLVHPQPASPDFFVSSPWPSVVDPVPVIPPNPAPKMLVRHEAALLHHYSVHLGRWLDCTDASRQFTLKIPALARTHPVLLEAVMSFAARHMGHVEAANLAHERCITMLIVLLGSDRVMDDDVLLCAIVILRVFEQLTALGNGSDQERHLAGCSALLRACQGPRVDPSAPGLRDAAFWVYMRQCLYNACINQQAPNVDFSLTLLPIPTALRPNDTLRCETAWANTMTWICATIVQFCFGPDAQDHSTRMPRWQELNEAVEDWARSRPPSFDPIWESDGWSEESPFPEYYFTADWHAVAFGFYSLACILLILYKPVPRFAIRSAQARGLQTEHILAHARGMCGSCKSEPGNVPARITLCHSLFLWGGLLDDARERTCLVELLEELERDHAWPTAWIISSLKKEWGIPELHLEP</sequence>
<dbReference type="EMBL" id="JAGIZQ010000001">
    <property type="protein sequence ID" value="KAH6651414.1"/>
    <property type="molecule type" value="Genomic_DNA"/>
</dbReference>
<evidence type="ECO:0000313" key="2">
    <source>
        <dbReference type="Proteomes" id="UP000724584"/>
    </source>
</evidence>